<keyword evidence="16" id="KW-1185">Reference proteome</keyword>
<evidence type="ECO:0000313" key="15">
    <source>
        <dbReference type="Ensembl" id="ENSXMAP00000034749.1"/>
    </source>
</evidence>
<feature type="domain" description="C2H2-type" evidence="14">
    <location>
        <begin position="66"/>
        <end position="93"/>
    </location>
</feature>
<dbReference type="PROSITE" id="PS00028">
    <property type="entry name" value="ZINC_FINGER_C2H2_1"/>
    <property type="match status" value="2"/>
</dbReference>
<protein>
    <recommendedName>
        <fullName evidence="14">C2H2-type domain-containing protein</fullName>
    </recommendedName>
</protein>
<dbReference type="PROSITE" id="PS50157">
    <property type="entry name" value="ZINC_FINGER_C2H2_2"/>
    <property type="match status" value="4"/>
</dbReference>
<dbReference type="Gene3D" id="3.30.160.60">
    <property type="entry name" value="Classic Zinc Finger"/>
    <property type="match status" value="4"/>
</dbReference>
<evidence type="ECO:0000256" key="10">
    <source>
        <dbReference type="ARBA" id="ARBA00023163"/>
    </source>
</evidence>
<dbReference type="FunFam" id="3.30.160.60:FF:001010">
    <property type="entry name" value="zinc finger protein 64 isoform X3"/>
    <property type="match status" value="1"/>
</dbReference>
<evidence type="ECO:0000256" key="2">
    <source>
        <dbReference type="ARBA" id="ARBA00004123"/>
    </source>
</evidence>
<reference evidence="16" key="2">
    <citation type="journal article" date="2013" name="Nat. Genet.">
        <title>The genome of the platyfish, Xiphophorus maculatus, provides insights into evolutionary adaptation and several complex traits.</title>
        <authorList>
            <person name="Schartl M."/>
            <person name="Walter R.B."/>
            <person name="Shen Y."/>
            <person name="Garcia T."/>
            <person name="Catchen J."/>
            <person name="Amores A."/>
            <person name="Braasch I."/>
            <person name="Chalopin D."/>
            <person name="Volff J.N."/>
            <person name="Lesch K.P."/>
            <person name="Bisazza A."/>
            <person name="Minx P."/>
            <person name="Hillier L."/>
            <person name="Wilson R.K."/>
            <person name="Fuerstenberg S."/>
            <person name="Boore J."/>
            <person name="Searle S."/>
            <person name="Postlethwait J.H."/>
            <person name="Warren W.C."/>
        </authorList>
    </citation>
    <scope>NUCLEOTIDE SEQUENCE [LARGE SCALE GENOMIC DNA]</scope>
    <source>
        <strain evidence="16">JP 163 A</strain>
    </source>
</reference>
<name>A0A3B5QTW5_XIPMA</name>
<reference evidence="16" key="1">
    <citation type="submission" date="2012-01" db="EMBL/GenBank/DDBJ databases">
        <authorList>
            <person name="Walter R."/>
            <person name="Schartl M."/>
            <person name="Warren W."/>
        </authorList>
    </citation>
    <scope>NUCLEOTIDE SEQUENCE [LARGE SCALE GENOMIC DNA]</scope>
    <source>
        <strain evidence="16">JP 163 A</strain>
    </source>
</reference>
<evidence type="ECO:0000256" key="13">
    <source>
        <dbReference type="SAM" id="MobiDB-lite"/>
    </source>
</evidence>
<evidence type="ECO:0000256" key="6">
    <source>
        <dbReference type="ARBA" id="ARBA00022771"/>
    </source>
</evidence>
<feature type="compositionally biased region" description="Basic and acidic residues" evidence="13">
    <location>
        <begin position="1"/>
        <end position="11"/>
    </location>
</feature>
<dbReference type="FunFam" id="3.30.160.60:FF:002343">
    <property type="entry name" value="Zinc finger protein 33A"/>
    <property type="match status" value="1"/>
</dbReference>
<dbReference type="GO" id="GO:0008270">
    <property type="term" value="F:zinc ion binding"/>
    <property type="evidence" value="ECO:0007669"/>
    <property type="project" value="UniProtKB-KW"/>
</dbReference>
<feature type="domain" description="C2H2-type" evidence="14">
    <location>
        <begin position="94"/>
        <end position="121"/>
    </location>
</feature>
<keyword evidence="4" id="KW-0479">Metal-binding</keyword>
<dbReference type="InParanoid" id="A0A3B5QTW5"/>
<evidence type="ECO:0000256" key="12">
    <source>
        <dbReference type="PROSITE-ProRule" id="PRU00042"/>
    </source>
</evidence>
<feature type="compositionally biased region" description="Basic and acidic residues" evidence="13">
    <location>
        <begin position="28"/>
        <end position="37"/>
    </location>
</feature>
<reference evidence="15" key="3">
    <citation type="submission" date="2025-08" db="UniProtKB">
        <authorList>
            <consortium name="Ensembl"/>
        </authorList>
    </citation>
    <scope>IDENTIFICATION</scope>
    <source>
        <strain evidence="15">JP 163 A</strain>
    </source>
</reference>
<feature type="domain" description="C2H2-type" evidence="14">
    <location>
        <begin position="48"/>
        <end position="65"/>
    </location>
</feature>
<reference evidence="15" key="4">
    <citation type="submission" date="2025-09" db="UniProtKB">
        <authorList>
            <consortium name="Ensembl"/>
        </authorList>
    </citation>
    <scope>IDENTIFICATION</scope>
    <source>
        <strain evidence="15">JP 163 A</strain>
    </source>
</reference>
<comment type="similarity">
    <text evidence="3">Belongs to the krueppel C2H2-type zinc-finger protein family.</text>
</comment>
<dbReference type="PANTHER" id="PTHR23235:SF142">
    <property type="entry name" value="ZINC FINGER PROTEIN 384"/>
    <property type="match status" value="1"/>
</dbReference>
<evidence type="ECO:0000256" key="5">
    <source>
        <dbReference type="ARBA" id="ARBA00022737"/>
    </source>
</evidence>
<keyword evidence="10" id="KW-0804">Transcription</keyword>
<dbReference type="Ensembl" id="ENSXMAT00000024557.1">
    <property type="protein sequence ID" value="ENSXMAP00000034749.1"/>
    <property type="gene ID" value="ENSXMAG00000027702.1"/>
</dbReference>
<dbReference type="OMA" id="KTCERIF"/>
<dbReference type="InterPro" id="IPR036236">
    <property type="entry name" value="Znf_C2H2_sf"/>
</dbReference>
<evidence type="ECO:0000313" key="16">
    <source>
        <dbReference type="Proteomes" id="UP000002852"/>
    </source>
</evidence>
<dbReference type="SMART" id="SM00355">
    <property type="entry name" value="ZnF_C2H2"/>
    <property type="match status" value="3"/>
</dbReference>
<dbReference type="PANTHER" id="PTHR23235">
    <property type="entry name" value="KRUEPPEL-LIKE TRANSCRIPTION FACTOR"/>
    <property type="match status" value="1"/>
</dbReference>
<keyword evidence="7" id="KW-0862">Zinc</keyword>
<dbReference type="AlphaFoldDB" id="A0A3B5QTW5"/>
<evidence type="ECO:0000256" key="8">
    <source>
        <dbReference type="ARBA" id="ARBA00023015"/>
    </source>
</evidence>
<feature type="domain" description="C2H2-type" evidence="14">
    <location>
        <begin position="122"/>
        <end position="146"/>
    </location>
</feature>
<dbReference type="Pfam" id="PF00096">
    <property type="entry name" value="zf-C2H2"/>
    <property type="match status" value="3"/>
</dbReference>
<keyword evidence="6 12" id="KW-0863">Zinc-finger</keyword>
<dbReference type="Proteomes" id="UP000002852">
    <property type="component" value="Unassembled WGS sequence"/>
</dbReference>
<evidence type="ECO:0000256" key="7">
    <source>
        <dbReference type="ARBA" id="ARBA00022833"/>
    </source>
</evidence>
<sequence>MIQKSPKDNEGRFPSNDQQQKRAQKNRGQSDDVERGMKGRKIHKGKMSKQSHLTSHMRTHTGEKPFSCETCGKGFIEKTNLLKHMRMHTGEKPFSCEACGKCFSQQNILKGHMRTHTGEKPFSCGTCGKCFSHKSSLNYHVRMNTK</sequence>
<dbReference type="GO" id="GO:0000981">
    <property type="term" value="F:DNA-binding transcription factor activity, RNA polymerase II-specific"/>
    <property type="evidence" value="ECO:0007669"/>
    <property type="project" value="TreeGrafter"/>
</dbReference>
<organism evidence="15 16">
    <name type="scientific">Xiphophorus maculatus</name>
    <name type="common">Southern platyfish</name>
    <name type="synonym">Platypoecilus maculatus</name>
    <dbReference type="NCBI Taxonomy" id="8083"/>
    <lineage>
        <taxon>Eukaryota</taxon>
        <taxon>Metazoa</taxon>
        <taxon>Chordata</taxon>
        <taxon>Craniata</taxon>
        <taxon>Vertebrata</taxon>
        <taxon>Euteleostomi</taxon>
        <taxon>Actinopterygii</taxon>
        <taxon>Neopterygii</taxon>
        <taxon>Teleostei</taxon>
        <taxon>Neoteleostei</taxon>
        <taxon>Acanthomorphata</taxon>
        <taxon>Ovalentaria</taxon>
        <taxon>Atherinomorphae</taxon>
        <taxon>Cyprinodontiformes</taxon>
        <taxon>Poeciliidae</taxon>
        <taxon>Poeciliinae</taxon>
        <taxon>Xiphophorus</taxon>
    </lineage>
</organism>
<comment type="subcellular location">
    <subcellularLocation>
        <location evidence="2">Nucleus</location>
    </subcellularLocation>
</comment>
<dbReference type="InterPro" id="IPR013087">
    <property type="entry name" value="Znf_C2H2_type"/>
</dbReference>
<dbReference type="GO" id="GO:0000978">
    <property type="term" value="F:RNA polymerase II cis-regulatory region sequence-specific DNA binding"/>
    <property type="evidence" value="ECO:0007669"/>
    <property type="project" value="TreeGrafter"/>
</dbReference>
<comment type="function">
    <text evidence="1">May be involved in transcriptional regulation.</text>
</comment>
<evidence type="ECO:0000256" key="1">
    <source>
        <dbReference type="ARBA" id="ARBA00003767"/>
    </source>
</evidence>
<evidence type="ECO:0000256" key="11">
    <source>
        <dbReference type="ARBA" id="ARBA00023242"/>
    </source>
</evidence>
<evidence type="ECO:0000256" key="3">
    <source>
        <dbReference type="ARBA" id="ARBA00006991"/>
    </source>
</evidence>
<dbReference type="SUPFAM" id="SSF57667">
    <property type="entry name" value="beta-beta-alpha zinc fingers"/>
    <property type="match status" value="2"/>
</dbReference>
<feature type="region of interest" description="Disordered" evidence="13">
    <location>
        <begin position="1"/>
        <end position="65"/>
    </location>
</feature>
<dbReference type="FunFam" id="3.30.160.60:FF:000097">
    <property type="entry name" value="Zinc finger protein"/>
    <property type="match status" value="1"/>
</dbReference>
<proteinExistence type="inferred from homology"/>
<keyword evidence="11" id="KW-0539">Nucleus</keyword>
<keyword evidence="5" id="KW-0677">Repeat</keyword>
<dbReference type="GO" id="GO:0005634">
    <property type="term" value="C:nucleus"/>
    <property type="evidence" value="ECO:0007669"/>
    <property type="project" value="UniProtKB-SubCell"/>
</dbReference>
<evidence type="ECO:0000256" key="9">
    <source>
        <dbReference type="ARBA" id="ARBA00023125"/>
    </source>
</evidence>
<keyword evidence="9" id="KW-0238">DNA-binding</keyword>
<evidence type="ECO:0000256" key="4">
    <source>
        <dbReference type="ARBA" id="ARBA00022723"/>
    </source>
</evidence>
<keyword evidence="8" id="KW-0805">Transcription regulation</keyword>
<feature type="compositionally biased region" description="Basic residues" evidence="13">
    <location>
        <begin position="38"/>
        <end position="59"/>
    </location>
</feature>
<evidence type="ECO:0000259" key="14">
    <source>
        <dbReference type="PROSITE" id="PS50157"/>
    </source>
</evidence>
<dbReference type="GeneTree" id="ENSGT01150000286958"/>
<accession>A0A3B5QTW5</accession>